<keyword evidence="1" id="KW-0472">Membrane</keyword>
<feature type="transmembrane region" description="Helical" evidence="1">
    <location>
        <begin position="12"/>
        <end position="30"/>
    </location>
</feature>
<dbReference type="Proteomes" id="UP000700596">
    <property type="component" value="Unassembled WGS sequence"/>
</dbReference>
<protein>
    <submittedName>
        <fullName evidence="2">Uncharacterized protein</fullName>
    </submittedName>
</protein>
<dbReference type="AlphaFoldDB" id="A0A9P9DVF6"/>
<organism evidence="2 3">
    <name type="scientific">Dendryphion nanum</name>
    <dbReference type="NCBI Taxonomy" id="256645"/>
    <lineage>
        <taxon>Eukaryota</taxon>
        <taxon>Fungi</taxon>
        <taxon>Dikarya</taxon>
        <taxon>Ascomycota</taxon>
        <taxon>Pezizomycotina</taxon>
        <taxon>Dothideomycetes</taxon>
        <taxon>Pleosporomycetidae</taxon>
        <taxon>Pleosporales</taxon>
        <taxon>Torulaceae</taxon>
        <taxon>Dendryphion</taxon>
    </lineage>
</organism>
<proteinExistence type="predicted"/>
<dbReference type="EMBL" id="JAGMWT010000007">
    <property type="protein sequence ID" value="KAH7125774.1"/>
    <property type="molecule type" value="Genomic_DNA"/>
</dbReference>
<accession>A0A9P9DVF6</accession>
<keyword evidence="3" id="KW-1185">Reference proteome</keyword>
<evidence type="ECO:0000313" key="2">
    <source>
        <dbReference type="EMBL" id="KAH7125774.1"/>
    </source>
</evidence>
<sequence length="100" mass="11174">MAASDNSTEIILLVLFGTFTIITTIAGIHYRDSLGCLVCRALHSLWSRDRLLDIEAYGNYNLEPGLRSNTLIEMQPRTESFPLYIDHQSDASESGLMHDG</sequence>
<name>A0A9P9DVF6_9PLEO</name>
<keyword evidence="1" id="KW-1133">Transmembrane helix</keyword>
<evidence type="ECO:0000256" key="1">
    <source>
        <dbReference type="SAM" id="Phobius"/>
    </source>
</evidence>
<gene>
    <name evidence="2" type="ORF">B0J11DRAFT_529206</name>
</gene>
<keyword evidence="1" id="KW-0812">Transmembrane</keyword>
<reference evidence="2" key="1">
    <citation type="journal article" date="2021" name="Nat. Commun.">
        <title>Genetic determinants of endophytism in the Arabidopsis root mycobiome.</title>
        <authorList>
            <person name="Mesny F."/>
            <person name="Miyauchi S."/>
            <person name="Thiergart T."/>
            <person name="Pickel B."/>
            <person name="Atanasova L."/>
            <person name="Karlsson M."/>
            <person name="Huettel B."/>
            <person name="Barry K.W."/>
            <person name="Haridas S."/>
            <person name="Chen C."/>
            <person name="Bauer D."/>
            <person name="Andreopoulos W."/>
            <person name="Pangilinan J."/>
            <person name="LaButti K."/>
            <person name="Riley R."/>
            <person name="Lipzen A."/>
            <person name="Clum A."/>
            <person name="Drula E."/>
            <person name="Henrissat B."/>
            <person name="Kohler A."/>
            <person name="Grigoriev I.V."/>
            <person name="Martin F.M."/>
            <person name="Hacquard S."/>
        </authorList>
    </citation>
    <scope>NUCLEOTIDE SEQUENCE</scope>
    <source>
        <strain evidence="2">MPI-CAGE-CH-0243</strain>
    </source>
</reference>
<evidence type="ECO:0000313" key="3">
    <source>
        <dbReference type="Proteomes" id="UP000700596"/>
    </source>
</evidence>
<comment type="caution">
    <text evidence="2">The sequence shown here is derived from an EMBL/GenBank/DDBJ whole genome shotgun (WGS) entry which is preliminary data.</text>
</comment>